<evidence type="ECO:0000313" key="1">
    <source>
        <dbReference type="Ensembl" id="ENSPANP00000058000.1"/>
    </source>
</evidence>
<reference evidence="1" key="2">
    <citation type="submission" date="2025-08" db="UniProtKB">
        <authorList>
            <consortium name="Ensembl"/>
        </authorList>
    </citation>
    <scope>IDENTIFICATION</scope>
</reference>
<keyword evidence="2" id="KW-1185">Reference proteome</keyword>
<sequence length="124" mass="13980">MLPVQPAEPEISKGRWIAEVGSWRMLTGEYCLLDPENSFLDWALVSGRCWPHKMTYGGFPLFLLIGINLGNTVQDIGMGKDFMSKTPKAMATKAKIDKWDLIKLKGFCTAKETTIRVNSQPSEW</sequence>
<protein>
    <submittedName>
        <fullName evidence="1">Uncharacterized protein</fullName>
    </submittedName>
</protein>
<reference evidence="1" key="3">
    <citation type="submission" date="2025-09" db="UniProtKB">
        <authorList>
            <consortium name="Ensembl"/>
        </authorList>
    </citation>
    <scope>IDENTIFICATION</scope>
</reference>
<evidence type="ECO:0000313" key="2">
    <source>
        <dbReference type="Proteomes" id="UP000028761"/>
    </source>
</evidence>
<proteinExistence type="predicted"/>
<accession>A0A8I5NGG2</accession>
<name>A0A8I5NGG2_PAPAN</name>
<reference evidence="1 2" key="1">
    <citation type="submission" date="2012-03" db="EMBL/GenBank/DDBJ databases">
        <title>Whole Genome Assembly of Papio anubis.</title>
        <authorList>
            <person name="Liu Y.L."/>
            <person name="Abraham K.A."/>
            <person name="Akbar H.A."/>
            <person name="Ali S.A."/>
            <person name="Anosike U.A."/>
            <person name="Aqrawi P.A."/>
            <person name="Arias F.A."/>
            <person name="Attaway T.A."/>
            <person name="Awwad R.A."/>
            <person name="Babu C.B."/>
            <person name="Bandaranaike D.B."/>
            <person name="Battles P.B."/>
            <person name="Bell A.B."/>
            <person name="Beltran B.B."/>
            <person name="Berhane-Mersha D.B."/>
            <person name="Bess C.B."/>
            <person name="Bickham C.B."/>
            <person name="Bolden T.B."/>
            <person name="Carter K.C."/>
            <person name="Chau D.C."/>
            <person name="Chavez A.C."/>
            <person name="Clerc-Blankenburg K.C."/>
            <person name="Coyle M.C."/>
            <person name="Dao M.D."/>
            <person name="Davila M.L.D."/>
            <person name="Davy-Carroll L.D."/>
            <person name="Denson S.D."/>
            <person name="Dinh H.D."/>
            <person name="Fernandez S.F."/>
            <person name="Fernando P.F."/>
            <person name="Forbes L.F."/>
            <person name="Francis C.F."/>
            <person name="Francisco L.F."/>
            <person name="Fu Q.F."/>
            <person name="Garcia-Iii R.G."/>
            <person name="Garrett T.G."/>
            <person name="Gross S.G."/>
            <person name="Gubbala S.G."/>
            <person name="Hirani K.H."/>
            <person name="Hogues M.H."/>
            <person name="Hollins B.H."/>
            <person name="Jackson L.J."/>
            <person name="Javaid M.J."/>
            <person name="Jhangiani S.J."/>
            <person name="Johnson A.J."/>
            <person name="Johnson B.J."/>
            <person name="Jones J.J."/>
            <person name="Joshi V.J."/>
            <person name="Kalu J.K."/>
            <person name="Khan N.K."/>
            <person name="Korchina V.K."/>
            <person name="Kovar C.K."/>
            <person name="Lago L.L."/>
            <person name="Lara F.L."/>
            <person name="Le T.-K.L."/>
            <person name="Lee S.L."/>
            <person name="Legall-Iii F.L."/>
            <person name="Lemon S.L."/>
            <person name="Liu J.L."/>
            <person name="Liu Y.-S.L."/>
            <person name="Liyanage D.L."/>
            <person name="Lopez J.L."/>
            <person name="Lorensuhewa L.L."/>
            <person name="Mata R.M."/>
            <person name="Mathew T.M."/>
            <person name="Mercado C.M."/>
            <person name="Mercado I.M."/>
            <person name="Morales K.M."/>
            <person name="Morgan M.M."/>
            <person name="Munidasa M.M."/>
            <person name="Ngo D.N."/>
            <person name="Nguyen L.N."/>
            <person name="Nguyen T.N."/>
            <person name="Nguyen N.N."/>
            <person name="Obregon M.O."/>
            <person name="Okwuonu G.O."/>
            <person name="Ongeri F.O."/>
            <person name="Onwere C.O."/>
            <person name="Osifeso I.O."/>
            <person name="Parra A.P."/>
            <person name="Patil S.P."/>
            <person name="Perez A.P."/>
            <person name="Perez Y.P."/>
            <person name="Pham C.P."/>
            <person name="Pu L.-L.P."/>
            <person name="Puazo M.P."/>
            <person name="Quiroz J.Q."/>
            <person name="Rouhana J.R."/>
            <person name="Ruiz M.R."/>
            <person name="Ruiz S.-J.R."/>
            <person name="Saada N.S."/>
            <person name="Santibanez J.S."/>
            <person name="Scheel M.S."/>
            <person name="Schneider B.S."/>
            <person name="Simmons D.S."/>
            <person name="Sisson I.S."/>
            <person name="Tang L.-Y.T."/>
            <person name="Thornton R.T."/>
            <person name="Tisius J.T."/>
            <person name="Toledanes G.T."/>
            <person name="Trejos Z.T."/>
            <person name="Usmani K.U."/>
            <person name="Varghese R.V."/>
            <person name="Vattathil S.V."/>
            <person name="Vee V.V."/>
            <person name="Walker D.W."/>
            <person name="Weissenberger G.W."/>
            <person name="White C.W."/>
            <person name="Williams A.W."/>
            <person name="Woodworth J.W."/>
            <person name="Wright R.W."/>
            <person name="Zhu Y.Z."/>
            <person name="Han Y.H."/>
            <person name="Newsham I.N."/>
            <person name="Nazareth L.N."/>
            <person name="Worley K.W."/>
            <person name="Muzny D.M."/>
            <person name="Rogers J.R."/>
            <person name="Gibbs R.G."/>
        </authorList>
    </citation>
    <scope>NUCLEOTIDE SEQUENCE [LARGE SCALE GENOMIC DNA]</scope>
</reference>
<organism evidence="1 2">
    <name type="scientific">Papio anubis</name>
    <name type="common">Olive baboon</name>
    <dbReference type="NCBI Taxonomy" id="9555"/>
    <lineage>
        <taxon>Eukaryota</taxon>
        <taxon>Metazoa</taxon>
        <taxon>Chordata</taxon>
        <taxon>Craniata</taxon>
        <taxon>Vertebrata</taxon>
        <taxon>Euteleostomi</taxon>
        <taxon>Mammalia</taxon>
        <taxon>Eutheria</taxon>
        <taxon>Euarchontoglires</taxon>
        <taxon>Primates</taxon>
        <taxon>Haplorrhini</taxon>
        <taxon>Catarrhini</taxon>
        <taxon>Cercopithecidae</taxon>
        <taxon>Cercopithecinae</taxon>
        <taxon>Papio</taxon>
    </lineage>
</organism>
<dbReference type="Proteomes" id="UP000028761">
    <property type="component" value="Chromosome 3"/>
</dbReference>
<dbReference type="GeneTree" id="ENSGT00970000197082"/>
<dbReference type="AlphaFoldDB" id="A0A8I5NGG2"/>
<dbReference type="Ensembl" id="ENSPANT00000061818.1">
    <property type="protein sequence ID" value="ENSPANP00000058000.1"/>
    <property type="gene ID" value="ENSPANG00000037932.1"/>
</dbReference>